<dbReference type="EMBL" id="VZZJ01000004">
    <property type="protein sequence ID" value="KAB1074918.1"/>
    <property type="molecule type" value="Genomic_DNA"/>
</dbReference>
<protein>
    <submittedName>
        <fullName evidence="1">Uncharacterized protein</fullName>
    </submittedName>
</protein>
<dbReference type="Proteomes" id="UP000441523">
    <property type="component" value="Unassembled WGS sequence"/>
</dbReference>
<dbReference type="AlphaFoldDB" id="A0A6N6MVL2"/>
<comment type="caution">
    <text evidence="1">The sequence shown here is derived from an EMBL/GenBank/DDBJ whole genome shotgun (WGS) entry which is preliminary data.</text>
</comment>
<evidence type="ECO:0000313" key="1">
    <source>
        <dbReference type="EMBL" id="KAB1074918.1"/>
    </source>
</evidence>
<gene>
    <name evidence="1" type="ORF">F6X51_07320</name>
</gene>
<keyword evidence="2" id="KW-1185">Reference proteome</keyword>
<organism evidence="1 2">
    <name type="scientific">Methylobacterium planeticum</name>
    <dbReference type="NCBI Taxonomy" id="2615211"/>
    <lineage>
        <taxon>Bacteria</taxon>
        <taxon>Pseudomonadati</taxon>
        <taxon>Pseudomonadota</taxon>
        <taxon>Alphaproteobacteria</taxon>
        <taxon>Hyphomicrobiales</taxon>
        <taxon>Methylobacteriaceae</taxon>
        <taxon>Methylobacterium</taxon>
    </lineage>
</organism>
<sequence>MSVSLEISVIEVEAMARAARDAIDARLARLPEGQRPDFWRIASIIYARGIEFVEPKAEPPEPIVELAA</sequence>
<proteinExistence type="predicted"/>
<reference evidence="1 2" key="1">
    <citation type="submission" date="2019-09" db="EMBL/GenBank/DDBJ databases">
        <title>YIM 132548 draft genome.</title>
        <authorList>
            <person name="Jiang L."/>
        </authorList>
    </citation>
    <scope>NUCLEOTIDE SEQUENCE [LARGE SCALE GENOMIC DNA]</scope>
    <source>
        <strain evidence="1 2">YIM 132548</strain>
    </source>
</reference>
<name>A0A6N6MVL2_9HYPH</name>
<evidence type="ECO:0000313" key="2">
    <source>
        <dbReference type="Proteomes" id="UP000441523"/>
    </source>
</evidence>
<dbReference type="RefSeq" id="WP_150962557.1">
    <property type="nucleotide sequence ID" value="NZ_VZZJ01000004.1"/>
</dbReference>
<accession>A0A6N6MVL2</accession>